<dbReference type="GO" id="GO:0003700">
    <property type="term" value="F:DNA-binding transcription factor activity"/>
    <property type="evidence" value="ECO:0007669"/>
    <property type="project" value="TreeGrafter"/>
</dbReference>
<evidence type="ECO:0000259" key="6">
    <source>
        <dbReference type="PROSITE" id="PS50937"/>
    </source>
</evidence>
<gene>
    <name evidence="8" type="primary">rbsR</name>
    <name evidence="8" type="ordered locus">BpOF4_06355</name>
</gene>
<reference evidence="8 9" key="1">
    <citation type="journal article" date="2011" name="Environ. Microbiol.">
        <title>Genome of alkaliphilic Bacillus pseudofirmus OF4 reveals adaptations that support the ability to grow in an external pH range from 7.5 to 11.4.</title>
        <authorList>
            <person name="Janto B."/>
            <person name="Ahmed A."/>
            <person name="Ito M."/>
            <person name="Liu J."/>
            <person name="Hicks D.B."/>
            <person name="Pagni S."/>
            <person name="Fackelmayer O.J."/>
            <person name="Smith T.A."/>
            <person name="Earl J."/>
            <person name="Elbourne L.D."/>
            <person name="Hassan K."/>
            <person name="Paulsen I.T."/>
            <person name="Kolsto A.B."/>
            <person name="Tourasse N.J."/>
            <person name="Ehrlich G.D."/>
            <person name="Boissy R."/>
            <person name="Ivey D.M."/>
            <person name="Li G."/>
            <person name="Xue Y."/>
            <person name="Ma Y."/>
            <person name="Hu F.Z."/>
            <person name="Krulwich T.A."/>
        </authorList>
    </citation>
    <scope>NUCLEOTIDE SEQUENCE [LARGE SCALE GENOMIC DNA]</scope>
    <source>
        <strain evidence="9">ATCC BAA-2126 / JCM 17055 / OF4</strain>
    </source>
</reference>
<evidence type="ECO:0000256" key="3">
    <source>
        <dbReference type="ARBA" id="ARBA00023125"/>
    </source>
</evidence>
<dbReference type="SUPFAM" id="SSF53822">
    <property type="entry name" value="Periplasmic binding protein-like I"/>
    <property type="match status" value="1"/>
</dbReference>
<dbReference type="CDD" id="cd01392">
    <property type="entry name" value="HTH_LacI"/>
    <property type="match status" value="1"/>
</dbReference>
<dbReference type="EMBL" id="CP001878">
    <property type="protein sequence ID" value="ADC49331.1"/>
    <property type="molecule type" value="Genomic_DNA"/>
</dbReference>
<dbReference type="SMART" id="SM00354">
    <property type="entry name" value="HTH_LACI"/>
    <property type="match status" value="1"/>
</dbReference>
<keyword evidence="1" id="KW-0678">Repressor</keyword>
<dbReference type="PROSITE" id="PS50937">
    <property type="entry name" value="HTH_MERR_2"/>
    <property type="match status" value="1"/>
</dbReference>
<sequence length="325" mass="35722">MTTIREVAKMAGVSVATVSRVINGNGKVKQATEEKVREIIKELNYVPSAIAVSLNNKKSKTIGLMLPDITNPFFAELAKGVEEVAKENGYTVILCNTNGDLQSELDHLQVLEQKYVDGIILSSHTLSYSDVEHIATPIVSIDRTLEGNFPSVTSNNFQGAVMAVRHLLEKGCKKIAHISGPQSIRTARLRLQGYLEVVGDLDWYTEALVADGDYEIKSGYEATRTLLQMNRDIDGIFAGNDLMAVGCLKAIHSLGLHVPRDISVIGFDGINFSKITIPELSTISQPIYDMGLLATNTLLKAMEGQCYEQMVYELDVQLIERDSTK</sequence>
<dbReference type="InterPro" id="IPR000843">
    <property type="entry name" value="HTH_LacI"/>
</dbReference>
<dbReference type="CDD" id="cd06291">
    <property type="entry name" value="PBP1_Qymf-like"/>
    <property type="match status" value="1"/>
</dbReference>
<keyword evidence="9" id="KW-1185">Reference proteome</keyword>
<keyword evidence="2" id="KW-0805">Transcription regulation</keyword>
<dbReference type="KEGG" id="bpf:BpOF4_06355"/>
<evidence type="ECO:0000256" key="2">
    <source>
        <dbReference type="ARBA" id="ARBA00023015"/>
    </source>
</evidence>
<dbReference type="STRING" id="398511.BpOF4_06355"/>
<feature type="domain" description="HTH cro/C1-type" evidence="7">
    <location>
        <begin position="3"/>
        <end position="46"/>
    </location>
</feature>
<evidence type="ECO:0000259" key="7">
    <source>
        <dbReference type="PROSITE" id="PS50943"/>
    </source>
</evidence>
<evidence type="ECO:0000256" key="4">
    <source>
        <dbReference type="ARBA" id="ARBA00023163"/>
    </source>
</evidence>
<dbReference type="PROSITE" id="PS00356">
    <property type="entry name" value="HTH_LACI_1"/>
    <property type="match status" value="1"/>
</dbReference>
<dbReference type="RefSeq" id="WP_012960604.1">
    <property type="nucleotide sequence ID" value="NC_013791.2"/>
</dbReference>
<dbReference type="InterPro" id="IPR010982">
    <property type="entry name" value="Lambda_DNA-bd_dom_sf"/>
</dbReference>
<dbReference type="PRINTS" id="PR00036">
    <property type="entry name" value="HTHLACI"/>
</dbReference>
<feature type="domain" description="HTH lacI-type" evidence="5">
    <location>
        <begin position="2"/>
        <end position="56"/>
    </location>
</feature>
<dbReference type="SUPFAM" id="SSF47413">
    <property type="entry name" value="lambda repressor-like DNA-binding domains"/>
    <property type="match status" value="1"/>
</dbReference>
<organism evidence="8 9">
    <name type="scientific">Alkalihalophilus pseudofirmus (strain ATCC BAA-2126 / JCM 17055 / OF4)</name>
    <name type="common">Bacillus pseudofirmus</name>
    <dbReference type="NCBI Taxonomy" id="398511"/>
    <lineage>
        <taxon>Bacteria</taxon>
        <taxon>Bacillati</taxon>
        <taxon>Bacillota</taxon>
        <taxon>Bacilli</taxon>
        <taxon>Bacillales</taxon>
        <taxon>Bacillaceae</taxon>
        <taxon>Alkalihalophilus</taxon>
    </lineage>
</organism>
<dbReference type="PROSITE" id="PS50943">
    <property type="entry name" value="HTH_CROC1"/>
    <property type="match status" value="1"/>
</dbReference>
<dbReference type="HOGENOM" id="CLU_037628_6_1_9"/>
<dbReference type="PANTHER" id="PTHR30146">
    <property type="entry name" value="LACI-RELATED TRANSCRIPTIONAL REPRESSOR"/>
    <property type="match status" value="1"/>
</dbReference>
<keyword evidence="4" id="KW-0804">Transcription</keyword>
<protein>
    <submittedName>
        <fullName evidence="8">Transcriptional regulator, LacI family (HTH and periplasmic-binding domains)</fullName>
    </submittedName>
</protein>
<dbReference type="Pfam" id="PF13377">
    <property type="entry name" value="Peripla_BP_3"/>
    <property type="match status" value="1"/>
</dbReference>
<dbReference type="PROSITE" id="PS50932">
    <property type="entry name" value="HTH_LACI_2"/>
    <property type="match status" value="1"/>
</dbReference>
<dbReference type="InterPro" id="IPR028082">
    <property type="entry name" value="Peripla_BP_I"/>
</dbReference>
<evidence type="ECO:0000256" key="1">
    <source>
        <dbReference type="ARBA" id="ARBA00022491"/>
    </source>
</evidence>
<dbReference type="AlphaFoldDB" id="D3G056"/>
<dbReference type="GO" id="GO:0000976">
    <property type="term" value="F:transcription cis-regulatory region binding"/>
    <property type="evidence" value="ECO:0007669"/>
    <property type="project" value="TreeGrafter"/>
</dbReference>
<dbReference type="eggNOG" id="COG1609">
    <property type="taxonomic scope" value="Bacteria"/>
</dbReference>
<feature type="domain" description="HTH merR-type" evidence="6">
    <location>
        <begin position="1"/>
        <end position="18"/>
    </location>
</feature>
<dbReference type="Pfam" id="PF00356">
    <property type="entry name" value="LacI"/>
    <property type="match status" value="1"/>
</dbReference>
<accession>D3G056</accession>
<evidence type="ECO:0000313" key="9">
    <source>
        <dbReference type="Proteomes" id="UP000001544"/>
    </source>
</evidence>
<dbReference type="InterPro" id="IPR000551">
    <property type="entry name" value="MerR-type_HTH_dom"/>
</dbReference>
<name>D3G056_ALKPO</name>
<proteinExistence type="predicted"/>
<dbReference type="Gene3D" id="1.10.260.40">
    <property type="entry name" value="lambda repressor-like DNA-binding domains"/>
    <property type="match status" value="1"/>
</dbReference>
<keyword evidence="3" id="KW-0238">DNA-binding</keyword>
<dbReference type="Proteomes" id="UP000001544">
    <property type="component" value="Chromosome"/>
</dbReference>
<dbReference type="InterPro" id="IPR001387">
    <property type="entry name" value="Cro/C1-type_HTH"/>
</dbReference>
<dbReference type="Gene3D" id="3.40.50.2300">
    <property type="match status" value="2"/>
</dbReference>
<dbReference type="PANTHER" id="PTHR30146:SF95">
    <property type="entry name" value="RIBOSE OPERON REPRESSOR"/>
    <property type="match status" value="1"/>
</dbReference>
<evidence type="ECO:0000259" key="5">
    <source>
        <dbReference type="PROSITE" id="PS50932"/>
    </source>
</evidence>
<evidence type="ECO:0000313" key="8">
    <source>
        <dbReference type="EMBL" id="ADC49331.1"/>
    </source>
</evidence>
<dbReference type="InterPro" id="IPR046335">
    <property type="entry name" value="LacI/GalR-like_sensor"/>
</dbReference>